<dbReference type="PROSITE" id="PS00236">
    <property type="entry name" value="NEUROTR_ION_CHANNEL"/>
    <property type="match status" value="1"/>
</dbReference>
<evidence type="ECO:0000256" key="1">
    <source>
        <dbReference type="ARBA" id="ARBA00004141"/>
    </source>
</evidence>
<dbReference type="PRINTS" id="PR00252">
    <property type="entry name" value="NRIONCHANNEL"/>
</dbReference>
<dbReference type="Pfam" id="PF02931">
    <property type="entry name" value="Neur_chan_LBD"/>
    <property type="match status" value="1"/>
</dbReference>
<dbReference type="EMBL" id="JAIPUX010000439">
    <property type="protein sequence ID" value="KAH0629475.1"/>
    <property type="molecule type" value="Genomic_DNA"/>
</dbReference>
<dbReference type="SUPFAM" id="SSF63712">
    <property type="entry name" value="Nicotinic receptor ligand binding domain-like"/>
    <property type="match status" value="1"/>
</dbReference>
<dbReference type="Proteomes" id="UP000826234">
    <property type="component" value="Unassembled WGS sequence"/>
</dbReference>
<evidence type="ECO:0000313" key="8">
    <source>
        <dbReference type="EMBL" id="KAH0629475.1"/>
    </source>
</evidence>
<dbReference type="InterPro" id="IPR006201">
    <property type="entry name" value="Neur_channel"/>
</dbReference>
<dbReference type="InterPro" id="IPR006202">
    <property type="entry name" value="Neur_chan_lig-bd"/>
</dbReference>
<evidence type="ECO:0000313" key="9">
    <source>
        <dbReference type="Proteomes" id="UP000826234"/>
    </source>
</evidence>
<keyword evidence="9" id="KW-1185">Reference proteome</keyword>
<feature type="transmembrane region" description="Helical" evidence="5">
    <location>
        <begin position="253"/>
        <end position="278"/>
    </location>
</feature>
<feature type="transmembrane region" description="Helical" evidence="5">
    <location>
        <begin position="192"/>
        <end position="216"/>
    </location>
</feature>
<feature type="domain" description="Neurotransmitter-gated ion-channel transmembrane" evidence="7">
    <location>
        <begin position="220"/>
        <end position="282"/>
    </location>
</feature>
<keyword evidence="4 5" id="KW-0472">Membrane</keyword>
<evidence type="ECO:0000256" key="5">
    <source>
        <dbReference type="RuleBase" id="RU000687"/>
    </source>
</evidence>
<dbReference type="SUPFAM" id="SSF90112">
    <property type="entry name" value="Neurotransmitter-gated ion-channel transmembrane pore"/>
    <property type="match status" value="1"/>
</dbReference>
<comment type="similarity">
    <text evidence="5">Belongs to the ligand-gated ion channel (TC 1.A.9) family.</text>
</comment>
<accession>A0ABQ7TI76</accession>
<gene>
    <name evidence="8" type="ORF">JD844_011557</name>
</gene>
<feature type="domain" description="Neurotransmitter-gated ion-channel ligand-binding" evidence="6">
    <location>
        <begin position="58"/>
        <end position="163"/>
    </location>
</feature>
<feature type="chain" id="PRO_5045001052" description="5-hydroxytryptamine receptor 3A" evidence="5">
    <location>
        <begin position="20"/>
        <end position="313"/>
    </location>
</feature>
<dbReference type="Gene3D" id="1.20.58.390">
    <property type="entry name" value="Neurotransmitter-gated ion-channel transmembrane domain"/>
    <property type="match status" value="1"/>
</dbReference>
<dbReference type="InterPro" id="IPR018000">
    <property type="entry name" value="Neurotransmitter_ion_chnl_CS"/>
</dbReference>
<proteinExistence type="inferred from homology"/>
<keyword evidence="2 5" id="KW-0812">Transmembrane</keyword>
<evidence type="ECO:0000256" key="2">
    <source>
        <dbReference type="ARBA" id="ARBA00022692"/>
    </source>
</evidence>
<evidence type="ECO:0000256" key="3">
    <source>
        <dbReference type="ARBA" id="ARBA00022989"/>
    </source>
</evidence>
<keyword evidence="5" id="KW-0406">Ion transport</keyword>
<evidence type="ECO:0000256" key="4">
    <source>
        <dbReference type="ARBA" id="ARBA00023136"/>
    </source>
</evidence>
<dbReference type="PANTHER" id="PTHR18945">
    <property type="entry name" value="NEUROTRANSMITTER GATED ION CHANNEL"/>
    <property type="match status" value="1"/>
</dbReference>
<organism evidence="8 9">
    <name type="scientific">Phrynosoma platyrhinos</name>
    <name type="common">Desert horned lizard</name>
    <dbReference type="NCBI Taxonomy" id="52577"/>
    <lineage>
        <taxon>Eukaryota</taxon>
        <taxon>Metazoa</taxon>
        <taxon>Chordata</taxon>
        <taxon>Craniata</taxon>
        <taxon>Vertebrata</taxon>
        <taxon>Euteleostomi</taxon>
        <taxon>Lepidosauria</taxon>
        <taxon>Squamata</taxon>
        <taxon>Bifurcata</taxon>
        <taxon>Unidentata</taxon>
        <taxon>Episquamata</taxon>
        <taxon>Toxicofera</taxon>
        <taxon>Iguania</taxon>
        <taxon>Phrynosomatidae</taxon>
        <taxon>Phrynosomatinae</taxon>
        <taxon>Phrynosoma</taxon>
    </lineage>
</organism>
<keyword evidence="5" id="KW-0732">Signal</keyword>
<dbReference type="Gene3D" id="2.70.170.10">
    <property type="entry name" value="Neurotransmitter-gated ion-channel ligand-binding domain"/>
    <property type="match status" value="1"/>
</dbReference>
<evidence type="ECO:0000259" key="7">
    <source>
        <dbReference type="Pfam" id="PF02932"/>
    </source>
</evidence>
<feature type="signal peptide" evidence="5">
    <location>
        <begin position="1"/>
        <end position="19"/>
    </location>
</feature>
<evidence type="ECO:0008006" key="10">
    <source>
        <dbReference type="Google" id="ProtNLM"/>
    </source>
</evidence>
<comment type="subcellular location">
    <subcellularLocation>
        <location evidence="1">Membrane</location>
        <topology evidence="1">Multi-pass membrane protein</topology>
    </subcellularLocation>
</comment>
<name>A0ABQ7TI76_PHRPL</name>
<dbReference type="InterPro" id="IPR006029">
    <property type="entry name" value="Neurotrans-gated_channel_TM"/>
</dbReference>
<comment type="caution">
    <text evidence="8">The sequence shown here is derived from an EMBL/GenBank/DDBJ whole genome shotgun (WGS) entry which is preliminary data.</text>
</comment>
<comment type="caution">
    <text evidence="5">Lacks conserved residue(s) required for the propagation of feature annotation.</text>
</comment>
<dbReference type="Pfam" id="PF02932">
    <property type="entry name" value="Neur_chan_memb"/>
    <property type="match status" value="1"/>
</dbReference>
<protein>
    <recommendedName>
        <fullName evidence="10">5-hydroxytryptamine receptor 3A</fullName>
    </recommendedName>
</protein>
<dbReference type="InterPro" id="IPR036719">
    <property type="entry name" value="Neuro-gated_channel_TM_sf"/>
</dbReference>
<dbReference type="InterPro" id="IPR036734">
    <property type="entry name" value="Neur_chan_lig-bd_sf"/>
</dbReference>
<dbReference type="InterPro" id="IPR038050">
    <property type="entry name" value="Neuro_actylchol_rec"/>
</dbReference>
<reference evidence="8 9" key="1">
    <citation type="journal article" date="2022" name="Gigascience">
        <title>A chromosome-level genome assembly and annotation of the desert horned lizard, Phrynosoma platyrhinos, provides insight into chromosomal rearrangements among reptiles.</title>
        <authorList>
            <person name="Koochekian N."/>
            <person name="Ascanio A."/>
            <person name="Farleigh K."/>
            <person name="Card D.C."/>
            <person name="Schield D.R."/>
            <person name="Castoe T.A."/>
            <person name="Jezkova T."/>
        </authorList>
    </citation>
    <scope>NUCLEOTIDE SEQUENCE [LARGE SCALE GENOMIC DNA]</scope>
    <source>
        <strain evidence="8">NK-2021</strain>
    </source>
</reference>
<sequence>MWREIIISLLIFWVPEATLKQVCGYHDVVEYLNISSKKELLLYTMPKKNWESPFEVGLDFTLVSILSVIWTNEFLSWNPLDFCNISSISLPAKLFWVPDIFIDERADDDKFTPSPFVNILSTGRTYFLQSYRLTSSCNLDVHAFPFDKQKCNLTLTASVYQGNSDEHSYISSICCGLWLLPVMHITMTRRSILFVLVLIVPTFVLFLVDMAISYAFATPGEKIAFKITLILEVSFLSLILNDMLPATSDEPPVIAMFFSGMFLFMILGIMENAFVLYLREKKANLLPLAAFLNRFKKKEKKESEDPVIYLGKH</sequence>
<evidence type="ECO:0000259" key="6">
    <source>
        <dbReference type="Pfam" id="PF02931"/>
    </source>
</evidence>
<keyword evidence="5" id="KW-0407">Ion channel</keyword>
<keyword evidence="5" id="KW-0813">Transport</keyword>
<keyword evidence="3 5" id="KW-1133">Transmembrane helix</keyword>